<keyword evidence="1" id="KW-0812">Transmembrane</keyword>
<organism evidence="2 3">
    <name type="scientific">Candidatus Terraquivivens tikiterensis</name>
    <dbReference type="NCBI Taxonomy" id="1980982"/>
    <lineage>
        <taxon>Archaea</taxon>
        <taxon>Nitrososphaerota</taxon>
        <taxon>Candidatus Wolframiiraptoraceae</taxon>
        <taxon>Candidatus Terraquivivens</taxon>
    </lineage>
</organism>
<evidence type="ECO:0000313" key="2">
    <source>
        <dbReference type="EMBL" id="PUA32646.1"/>
    </source>
</evidence>
<proteinExistence type="predicted"/>
<evidence type="ECO:0000256" key="1">
    <source>
        <dbReference type="SAM" id="Phobius"/>
    </source>
</evidence>
<gene>
    <name evidence="2" type="ORF">B9J98_04120</name>
</gene>
<dbReference type="AlphaFoldDB" id="A0A2R7Y529"/>
<keyword evidence="1" id="KW-1133">Transmembrane helix</keyword>
<sequence>MTNMNTEKRSVYRKSRSKLGISGTIVALILIVVGVALAVVVASIAGGFLFGWGTSSKLTVERVDILVNPVTGAASIVADIRNSGGAKLTGLTVEVTGPAGSVSLTCTTTELSPGQTTTCSGTGSGFESGQAYIATATATGPGGTTVKDQKSAIGHI</sequence>
<dbReference type="EMBL" id="NDWU01000008">
    <property type="protein sequence ID" value="PUA32646.1"/>
    <property type="molecule type" value="Genomic_DNA"/>
</dbReference>
<feature type="transmembrane region" description="Helical" evidence="1">
    <location>
        <begin position="21"/>
        <end position="52"/>
    </location>
</feature>
<evidence type="ECO:0000313" key="3">
    <source>
        <dbReference type="Proteomes" id="UP000244066"/>
    </source>
</evidence>
<dbReference type="Proteomes" id="UP000244066">
    <property type="component" value="Unassembled WGS sequence"/>
</dbReference>
<protein>
    <submittedName>
        <fullName evidence="2">Uncharacterized protein</fullName>
    </submittedName>
</protein>
<accession>A0A2R7Y529</accession>
<name>A0A2R7Y529_9ARCH</name>
<keyword evidence="1" id="KW-0472">Membrane</keyword>
<reference evidence="2 3" key="1">
    <citation type="submission" date="2017-04" db="EMBL/GenBank/DDBJ databases">
        <title>Draft Aigarchaeota genome from a New Zealand hot spring.</title>
        <authorList>
            <person name="Reysenbach A.-L."/>
            <person name="Donaho J.A."/>
            <person name="Gerhart J."/>
            <person name="Kelley J.F."/>
            <person name="Kouba K."/>
            <person name="Podar M."/>
            <person name="Stott M."/>
        </authorList>
    </citation>
    <scope>NUCLEOTIDE SEQUENCE [LARGE SCALE GENOMIC DNA]</scope>
    <source>
        <strain evidence="2">NZ13_MG1</strain>
    </source>
</reference>
<comment type="caution">
    <text evidence="2">The sequence shown here is derived from an EMBL/GenBank/DDBJ whole genome shotgun (WGS) entry which is preliminary data.</text>
</comment>